<dbReference type="GO" id="GO:0017004">
    <property type="term" value="P:cytochrome complex assembly"/>
    <property type="evidence" value="ECO:0007669"/>
    <property type="project" value="UniProtKB-KW"/>
</dbReference>
<dbReference type="Gene3D" id="3.40.30.10">
    <property type="entry name" value="Glutaredoxin"/>
    <property type="match status" value="1"/>
</dbReference>
<dbReference type="InterPro" id="IPR013766">
    <property type="entry name" value="Thioredoxin_domain"/>
</dbReference>
<proteinExistence type="predicted"/>
<dbReference type="PROSITE" id="PS51352">
    <property type="entry name" value="THIOREDOXIN_2"/>
    <property type="match status" value="1"/>
</dbReference>
<sequence>MKRILYFFITIMAIAFTACSGRKGYFTIEGRFLNMNQGELYVYSNDGLTNGIDTIKVNGGRFSLDIPCKRKGTLMIVFPNFSEQPVFAEPGKSVDIKADASHLKQMTTTGTKDNELMSDFRQAVASASPPETVKMAETFIKDNPKSQVAIYLMNKYFVCSGNTEYVKKAKELLPLINQPDNGGLVRMQRNIDMLLASCKGNMLPAFNATTTDGNSVSNATFRGKTTIIFTWASWSFESENMMRRVNTVINNAGGSVAALGINVDASAKICSRVMKNESLTYPSVCDEQLFESKLLSKLGLHAVPDNIIVGADGKVVARSVPIDEIERYLR</sequence>
<dbReference type="GO" id="GO:0030313">
    <property type="term" value="C:cell envelope"/>
    <property type="evidence" value="ECO:0007669"/>
    <property type="project" value="UniProtKB-SubCell"/>
</dbReference>
<comment type="caution">
    <text evidence="6">The sequence shown here is derived from an EMBL/GenBank/DDBJ whole genome shotgun (WGS) entry which is preliminary data.</text>
</comment>
<dbReference type="InterPro" id="IPR050553">
    <property type="entry name" value="Thioredoxin_ResA/DsbE_sf"/>
</dbReference>
<dbReference type="EMBL" id="JXQK01000091">
    <property type="protein sequence ID" value="KIP59665.1"/>
    <property type="molecule type" value="Genomic_DNA"/>
</dbReference>
<comment type="subcellular location">
    <subcellularLocation>
        <location evidence="1">Cell envelope</location>
    </subcellularLocation>
</comment>
<evidence type="ECO:0000259" key="5">
    <source>
        <dbReference type="PROSITE" id="PS51352"/>
    </source>
</evidence>
<reference evidence="6 7" key="1">
    <citation type="submission" date="2015-01" db="EMBL/GenBank/DDBJ databases">
        <title>Comparative genomics of non-oral Prevotella species.</title>
        <authorList>
            <person name="Accetto T."/>
            <person name="Nograsek B."/>
            <person name="Avgustin G."/>
        </authorList>
    </citation>
    <scope>NUCLEOTIDE SEQUENCE [LARGE SCALE GENOMIC DNA]</scope>
    <source>
        <strain evidence="6 7">P5-119</strain>
    </source>
</reference>
<dbReference type="Proteomes" id="UP000032046">
    <property type="component" value="Unassembled WGS sequence"/>
</dbReference>
<dbReference type="CDD" id="cd02966">
    <property type="entry name" value="TlpA_like_family"/>
    <property type="match status" value="1"/>
</dbReference>
<dbReference type="InterPro" id="IPR036249">
    <property type="entry name" value="Thioredoxin-like_sf"/>
</dbReference>
<keyword evidence="4" id="KW-0676">Redox-active center</keyword>
<dbReference type="RefSeq" id="WP_042520288.1">
    <property type="nucleotide sequence ID" value="NZ_JAXESS010000034.1"/>
</dbReference>
<keyword evidence="2" id="KW-0201">Cytochrome c-type biogenesis</keyword>
<dbReference type="Pfam" id="PF00578">
    <property type="entry name" value="AhpC-TSA"/>
    <property type="match status" value="1"/>
</dbReference>
<dbReference type="InterPro" id="IPR025380">
    <property type="entry name" value="DUF4369"/>
</dbReference>
<dbReference type="PANTHER" id="PTHR42852">
    <property type="entry name" value="THIOL:DISULFIDE INTERCHANGE PROTEIN DSBE"/>
    <property type="match status" value="1"/>
</dbReference>
<evidence type="ECO:0000256" key="4">
    <source>
        <dbReference type="ARBA" id="ARBA00023284"/>
    </source>
</evidence>
<dbReference type="Pfam" id="PF14289">
    <property type="entry name" value="DUF4369"/>
    <property type="match status" value="1"/>
</dbReference>
<evidence type="ECO:0000313" key="7">
    <source>
        <dbReference type="Proteomes" id="UP000032046"/>
    </source>
</evidence>
<organism evidence="6 7">
    <name type="scientific">Prevotella pectinovora</name>
    <dbReference type="NCBI Taxonomy" id="1602169"/>
    <lineage>
        <taxon>Bacteria</taxon>
        <taxon>Pseudomonadati</taxon>
        <taxon>Bacteroidota</taxon>
        <taxon>Bacteroidia</taxon>
        <taxon>Bacteroidales</taxon>
        <taxon>Prevotellaceae</taxon>
        <taxon>Prevotella</taxon>
    </lineage>
</organism>
<dbReference type="PROSITE" id="PS51257">
    <property type="entry name" value="PROKAR_LIPOPROTEIN"/>
    <property type="match status" value="1"/>
</dbReference>
<protein>
    <recommendedName>
        <fullName evidence="5">Thioredoxin domain-containing protein</fullName>
    </recommendedName>
</protein>
<dbReference type="GO" id="GO:0016491">
    <property type="term" value="F:oxidoreductase activity"/>
    <property type="evidence" value="ECO:0007669"/>
    <property type="project" value="InterPro"/>
</dbReference>
<evidence type="ECO:0000256" key="2">
    <source>
        <dbReference type="ARBA" id="ARBA00022748"/>
    </source>
</evidence>
<keyword evidence="3" id="KW-1015">Disulfide bond</keyword>
<dbReference type="InterPro" id="IPR000866">
    <property type="entry name" value="AhpC/TSA"/>
</dbReference>
<evidence type="ECO:0000256" key="1">
    <source>
        <dbReference type="ARBA" id="ARBA00004196"/>
    </source>
</evidence>
<dbReference type="SUPFAM" id="SSF52833">
    <property type="entry name" value="Thioredoxin-like"/>
    <property type="match status" value="1"/>
</dbReference>
<keyword evidence="7" id="KW-1185">Reference proteome</keyword>
<dbReference type="GO" id="GO:0016209">
    <property type="term" value="F:antioxidant activity"/>
    <property type="evidence" value="ECO:0007669"/>
    <property type="project" value="InterPro"/>
</dbReference>
<dbReference type="OrthoDB" id="637389at2"/>
<dbReference type="STRING" id="1602171.ST44_12945"/>
<name>A0A0D0IQW6_9BACT</name>
<feature type="domain" description="Thioredoxin" evidence="5">
    <location>
        <begin position="197"/>
        <end position="330"/>
    </location>
</feature>
<evidence type="ECO:0000313" key="6">
    <source>
        <dbReference type="EMBL" id="KIP59665.1"/>
    </source>
</evidence>
<accession>A0A0D0IQW6</accession>
<gene>
    <name evidence="6" type="ORF">ST44_12945</name>
</gene>
<dbReference type="AlphaFoldDB" id="A0A0D0IQW6"/>
<dbReference type="PANTHER" id="PTHR42852:SF6">
    <property type="entry name" value="THIOL:DISULFIDE INTERCHANGE PROTEIN DSBE"/>
    <property type="match status" value="1"/>
</dbReference>
<evidence type="ECO:0000256" key="3">
    <source>
        <dbReference type="ARBA" id="ARBA00023157"/>
    </source>
</evidence>